<dbReference type="PANTHER" id="PTHR47515:SF1">
    <property type="entry name" value="BLR2054 PROTEIN"/>
    <property type="match status" value="1"/>
</dbReference>
<name>A0A0P9DAS4_9CHLR</name>
<dbReference type="NCBIfam" id="NF033516">
    <property type="entry name" value="transpos_IS3"/>
    <property type="match status" value="1"/>
</dbReference>
<evidence type="ECO:0000259" key="2">
    <source>
        <dbReference type="PROSITE" id="PS50994"/>
    </source>
</evidence>
<dbReference type="PATRIC" id="fig|186479.3.peg.3671"/>
<keyword evidence="4" id="KW-1185">Reference proteome</keyword>
<dbReference type="PANTHER" id="PTHR47515">
    <property type="entry name" value="LOW CALCIUM RESPONSE LOCUS PROTEIN T"/>
    <property type="match status" value="1"/>
</dbReference>
<comment type="function">
    <text evidence="1">Involved in the transposition of the insertion sequence.</text>
</comment>
<evidence type="ECO:0000313" key="4">
    <source>
        <dbReference type="Proteomes" id="UP000050509"/>
    </source>
</evidence>
<dbReference type="GO" id="GO:0003676">
    <property type="term" value="F:nucleic acid binding"/>
    <property type="evidence" value="ECO:0007669"/>
    <property type="project" value="InterPro"/>
</dbReference>
<dbReference type="Proteomes" id="UP000050509">
    <property type="component" value="Unassembled WGS sequence"/>
</dbReference>
<dbReference type="InterPro" id="IPR012337">
    <property type="entry name" value="RNaseH-like_sf"/>
</dbReference>
<dbReference type="Pfam" id="PF13683">
    <property type="entry name" value="rve_3"/>
    <property type="match status" value="1"/>
</dbReference>
<dbReference type="InterPro" id="IPR025948">
    <property type="entry name" value="HTH-like_dom"/>
</dbReference>
<reference evidence="3 4" key="1">
    <citation type="submission" date="2015-09" db="EMBL/GenBank/DDBJ databases">
        <title>Draft genome sequence of Kouleothrix aurantiaca JCM 19913.</title>
        <authorList>
            <person name="Hemp J."/>
        </authorList>
    </citation>
    <scope>NUCLEOTIDE SEQUENCE [LARGE SCALE GENOMIC DNA]</scope>
    <source>
        <strain evidence="3 4">COM-B</strain>
    </source>
</reference>
<feature type="domain" description="Integrase catalytic" evidence="2">
    <location>
        <begin position="106"/>
        <end position="267"/>
    </location>
</feature>
<dbReference type="AlphaFoldDB" id="A0A0P9DAS4"/>
<organism evidence="3 4">
    <name type="scientific">Kouleothrix aurantiaca</name>
    <dbReference type="NCBI Taxonomy" id="186479"/>
    <lineage>
        <taxon>Bacteria</taxon>
        <taxon>Bacillati</taxon>
        <taxon>Chloroflexota</taxon>
        <taxon>Chloroflexia</taxon>
        <taxon>Chloroflexales</taxon>
        <taxon>Roseiflexineae</taxon>
        <taxon>Roseiflexaceae</taxon>
        <taxon>Kouleothrix</taxon>
    </lineage>
</organism>
<dbReference type="SUPFAM" id="SSF53098">
    <property type="entry name" value="Ribonuclease H-like"/>
    <property type="match status" value="1"/>
</dbReference>
<accession>A0A0P9DAS4</accession>
<dbReference type="InterPro" id="IPR001584">
    <property type="entry name" value="Integrase_cat-core"/>
</dbReference>
<dbReference type="InterPro" id="IPR048020">
    <property type="entry name" value="Transpos_IS3"/>
</dbReference>
<dbReference type="InterPro" id="IPR036397">
    <property type="entry name" value="RNaseH_sf"/>
</dbReference>
<dbReference type="EMBL" id="LJCR01000020">
    <property type="protein sequence ID" value="KPV54718.1"/>
    <property type="molecule type" value="Genomic_DNA"/>
</dbReference>
<proteinExistence type="predicted"/>
<comment type="caution">
    <text evidence="3">The sequence shown here is derived from an EMBL/GenBank/DDBJ whole genome shotgun (WGS) entry which is preliminary data.</text>
</comment>
<dbReference type="Pfam" id="PF13276">
    <property type="entry name" value="HTH_21"/>
    <property type="match status" value="1"/>
</dbReference>
<dbReference type="GO" id="GO:0015074">
    <property type="term" value="P:DNA integration"/>
    <property type="evidence" value="ECO:0007669"/>
    <property type="project" value="InterPro"/>
</dbReference>
<sequence length="283" mass="32534">MTERREAVQFFVHGGVSVHRACALVQIYRSTFRYAAHPTDDTVLVNQMQALAAQHPRYGYRRINALLNRSETVNHKRVRRLWRLHRMQVRRVVRKRTRRTRPERLQAAYPGHIWAYDFVEDALADGTPLRILTVMDEFTREGLALDVALTTSAERVIGVLAALVGQHGAPAYLRSDNGAEFVAIAVQTWLVQYGVQTLYIEPGKPWQNGKEERFNGTVRDECLNLHVFTSLAEASVRLGAYRRHYNTERPHSQLDYLTPLEFKAAWFEAQTKSQDPYSGLQTD</sequence>
<evidence type="ECO:0000313" key="3">
    <source>
        <dbReference type="EMBL" id="KPV54718.1"/>
    </source>
</evidence>
<dbReference type="Gene3D" id="3.30.420.10">
    <property type="entry name" value="Ribonuclease H-like superfamily/Ribonuclease H"/>
    <property type="match status" value="1"/>
</dbReference>
<evidence type="ECO:0000256" key="1">
    <source>
        <dbReference type="ARBA" id="ARBA00002286"/>
    </source>
</evidence>
<protein>
    <recommendedName>
        <fullName evidence="2">Integrase catalytic domain-containing protein</fullName>
    </recommendedName>
</protein>
<gene>
    <name evidence="3" type="ORF">SE17_01940</name>
</gene>
<dbReference type="PROSITE" id="PS50994">
    <property type="entry name" value="INTEGRASE"/>
    <property type="match status" value="1"/>
</dbReference>